<keyword evidence="1" id="KW-0472">Membrane</keyword>
<gene>
    <name evidence="2" type="ORF">JYP50_02320</name>
</gene>
<keyword evidence="1" id="KW-0812">Transmembrane</keyword>
<proteinExistence type="predicted"/>
<dbReference type="Proteomes" id="UP000664303">
    <property type="component" value="Unassembled WGS sequence"/>
</dbReference>
<feature type="transmembrane region" description="Helical" evidence="1">
    <location>
        <begin position="148"/>
        <end position="166"/>
    </location>
</feature>
<dbReference type="PANTHER" id="PTHR38684:SF1">
    <property type="entry name" value="PROTEIN AMPE"/>
    <property type="match status" value="1"/>
</dbReference>
<dbReference type="PANTHER" id="PTHR38684">
    <property type="entry name" value="PROTEIN AMPE"/>
    <property type="match status" value="1"/>
</dbReference>
<reference evidence="2" key="1">
    <citation type="submission" date="2021-02" db="EMBL/GenBank/DDBJ databases">
        <title>PHA producing bacteria isolated from coastal sediment in Guangdong, Shenzhen.</title>
        <authorList>
            <person name="Zheng W."/>
            <person name="Yu S."/>
            <person name="Huang Y."/>
        </authorList>
    </citation>
    <scope>NUCLEOTIDE SEQUENCE</scope>
    <source>
        <strain evidence="2">TN14-10</strain>
    </source>
</reference>
<evidence type="ECO:0000313" key="3">
    <source>
        <dbReference type="Proteomes" id="UP000664303"/>
    </source>
</evidence>
<protein>
    <recommendedName>
        <fullName evidence="4">Regulatory signaling modulator protein AmpE</fullName>
    </recommendedName>
</protein>
<accession>A0A939IKX9</accession>
<dbReference type="GO" id="GO:0046677">
    <property type="term" value="P:response to antibiotic"/>
    <property type="evidence" value="ECO:0007669"/>
    <property type="project" value="TreeGrafter"/>
</dbReference>
<evidence type="ECO:0008006" key="4">
    <source>
        <dbReference type="Google" id="ProtNLM"/>
    </source>
</evidence>
<dbReference type="AlphaFoldDB" id="A0A939IKX9"/>
<feature type="transmembrane region" description="Helical" evidence="1">
    <location>
        <begin position="41"/>
        <end position="60"/>
    </location>
</feature>
<keyword evidence="1" id="KW-1133">Transmembrane helix</keyword>
<organism evidence="2 3">
    <name type="scientific">Parahaliea mediterranea</name>
    <dbReference type="NCBI Taxonomy" id="651086"/>
    <lineage>
        <taxon>Bacteria</taxon>
        <taxon>Pseudomonadati</taxon>
        <taxon>Pseudomonadota</taxon>
        <taxon>Gammaproteobacteria</taxon>
        <taxon>Cellvibrionales</taxon>
        <taxon>Halieaceae</taxon>
        <taxon>Parahaliea</taxon>
    </lineage>
</organism>
<keyword evidence="3" id="KW-1185">Reference proteome</keyword>
<sequence>MTFLAMILGLLLLQFWGADNPVQRDRWFYRLRERLAQYLQSPLWLTVVALLVPALLLHWALEIVRPLLFGLAWIAAAGLVLLYSFGRGDFHGMIDRYRAYCLERDAEAAWLYITGRLGGDAAAAAPDTAETFHSMARESLLYEGFQRWFPVLFYFLLAGPVGALVYRLAQLGAAESGDEADSVLVQVLDWLPSRLLALSFAVTGDFVRSRAALGEGLFSGEKASAVLGRVAGAAVPELGGDVSGPDAERAVAEMKDLLSRSAVLWVLVIALAELLF</sequence>
<dbReference type="GO" id="GO:0005886">
    <property type="term" value="C:plasma membrane"/>
    <property type="evidence" value="ECO:0007669"/>
    <property type="project" value="TreeGrafter"/>
</dbReference>
<name>A0A939IKX9_9GAMM</name>
<evidence type="ECO:0000313" key="2">
    <source>
        <dbReference type="EMBL" id="MBN7795407.1"/>
    </source>
</evidence>
<dbReference type="EMBL" id="JAFKCZ010000001">
    <property type="protein sequence ID" value="MBN7795407.1"/>
    <property type="molecule type" value="Genomic_DNA"/>
</dbReference>
<dbReference type="RefSeq" id="WP_206558829.1">
    <property type="nucleotide sequence ID" value="NZ_JAFKCZ010000001.1"/>
</dbReference>
<dbReference type="InterPro" id="IPR052966">
    <property type="entry name" value="Beta-lactamase_Reg"/>
</dbReference>
<evidence type="ECO:0000256" key="1">
    <source>
        <dbReference type="SAM" id="Phobius"/>
    </source>
</evidence>
<comment type="caution">
    <text evidence="2">The sequence shown here is derived from an EMBL/GenBank/DDBJ whole genome shotgun (WGS) entry which is preliminary data.</text>
</comment>
<feature type="transmembrane region" description="Helical" evidence="1">
    <location>
        <begin position="67"/>
        <end position="86"/>
    </location>
</feature>